<dbReference type="GO" id="GO:0031410">
    <property type="term" value="C:cytoplasmic vesicle"/>
    <property type="evidence" value="ECO:0007669"/>
    <property type="project" value="UniProtKB-SubCell"/>
</dbReference>
<feature type="transmembrane region" description="Helical" evidence="11">
    <location>
        <begin position="506"/>
        <end position="527"/>
    </location>
</feature>
<keyword evidence="6" id="KW-0963">Cytoplasm</keyword>
<dbReference type="InterPro" id="IPR035969">
    <property type="entry name" value="Rab-GAP_TBC_sf"/>
</dbReference>
<feature type="non-terminal residue" evidence="13">
    <location>
        <position position="598"/>
    </location>
</feature>
<dbReference type="InterPro" id="IPR039842">
    <property type="entry name" value="TBC1D7"/>
</dbReference>
<dbReference type="FunFam" id="1.10.472.80:FF:000028">
    <property type="entry name" value="TBC1 domain family member 7"/>
    <property type="match status" value="1"/>
</dbReference>
<dbReference type="PANTHER" id="PTHR13530">
    <property type="entry name" value="TBC1 DOMAIN FAMILY MEMBER 7"/>
    <property type="match status" value="1"/>
</dbReference>
<keyword evidence="14" id="KW-1185">Reference proteome</keyword>
<feature type="transmembrane region" description="Helical" evidence="11">
    <location>
        <begin position="539"/>
        <end position="556"/>
    </location>
</feature>
<protein>
    <recommendedName>
        <fullName evidence="4">TBC1 domain family member 7</fullName>
    </recommendedName>
</protein>
<dbReference type="Proteomes" id="UP000292052">
    <property type="component" value="Unassembled WGS sequence"/>
</dbReference>
<feature type="transmembrane region" description="Helical" evidence="11">
    <location>
        <begin position="382"/>
        <end position="403"/>
    </location>
</feature>
<comment type="subcellular location">
    <subcellularLocation>
        <location evidence="1">Cytoplasm</location>
        <location evidence="1">Cytosol</location>
    </subcellularLocation>
    <subcellularLocation>
        <location evidence="2">Cytoplasmic vesicle</location>
    </subcellularLocation>
    <subcellularLocation>
        <location evidence="3">Lysosome membrane</location>
    </subcellularLocation>
</comment>
<name>A0A482VKA4_ASBVE</name>
<feature type="transmembrane region" description="Helical" evidence="11">
    <location>
        <begin position="432"/>
        <end position="456"/>
    </location>
</feature>
<dbReference type="InterPro" id="IPR037185">
    <property type="entry name" value="EmrE-like"/>
</dbReference>
<dbReference type="GO" id="GO:0005096">
    <property type="term" value="F:GTPase activator activity"/>
    <property type="evidence" value="ECO:0007669"/>
    <property type="project" value="UniProtKB-KW"/>
</dbReference>
<dbReference type="OrthoDB" id="18718at2759"/>
<evidence type="ECO:0000256" key="1">
    <source>
        <dbReference type="ARBA" id="ARBA00004514"/>
    </source>
</evidence>
<dbReference type="EMBL" id="QDEB01093327">
    <property type="protein sequence ID" value="RZC32929.1"/>
    <property type="molecule type" value="Genomic_DNA"/>
</dbReference>
<evidence type="ECO:0000256" key="2">
    <source>
        <dbReference type="ARBA" id="ARBA00004541"/>
    </source>
</evidence>
<dbReference type="SUPFAM" id="SSF47923">
    <property type="entry name" value="Ypt/Rab-GAP domain of gyp1p"/>
    <property type="match status" value="2"/>
</dbReference>
<dbReference type="Gene3D" id="1.10.8.680">
    <property type="entry name" value="Ypt/Rab-GAP domain of gyp1p, domain 2"/>
    <property type="match status" value="1"/>
</dbReference>
<evidence type="ECO:0000256" key="5">
    <source>
        <dbReference type="ARBA" id="ARBA00022468"/>
    </source>
</evidence>
<dbReference type="Gene3D" id="1.10.10.750">
    <property type="entry name" value="Ypt/Rab-GAP domain of gyp1p, domain 1"/>
    <property type="match status" value="1"/>
</dbReference>
<evidence type="ECO:0000256" key="11">
    <source>
        <dbReference type="SAM" id="Phobius"/>
    </source>
</evidence>
<evidence type="ECO:0000259" key="12">
    <source>
        <dbReference type="PROSITE" id="PS50086"/>
    </source>
</evidence>
<evidence type="ECO:0000256" key="10">
    <source>
        <dbReference type="ARBA" id="ARBA00046045"/>
    </source>
</evidence>
<evidence type="ECO:0000313" key="13">
    <source>
        <dbReference type="EMBL" id="RZC32929.1"/>
    </source>
</evidence>
<evidence type="ECO:0000256" key="8">
    <source>
        <dbReference type="ARBA" id="ARBA00023228"/>
    </source>
</evidence>
<evidence type="ECO:0000256" key="7">
    <source>
        <dbReference type="ARBA" id="ARBA00023136"/>
    </source>
</evidence>
<feature type="transmembrane region" description="Helical" evidence="11">
    <location>
        <begin position="477"/>
        <end position="500"/>
    </location>
</feature>
<proteinExistence type="predicted"/>
<comment type="function">
    <text evidence="10">Non-catalytic component of the TSC-TBC complex, a multiprotein complex that acts as a negative regulator of the canonical mTORC1 complex, an evolutionarily conserved central nutrient sensor that stimulates anabolic reactions and macromolecule biosynthesis to promote cellular biomass generation and growth. The TSC-TBC complex acts as a GTPase-activating protein (GAP) for the small GTPase RHEB, a direct activator of the protein kinase activity of mTORC1. In absence of nutrients, the TSC-TBC complex inhibits mTORC1, thereby preventing phosphorylation of ribosomal protein S6 kinase (RPS6KB1 and RPS6KB2) and EIF4EBP1 (4E-BP1) by the mTORC1 signaling. The TSC-TBC complex is inactivated in response to nutrients, relieving inhibition of mTORC1.</text>
</comment>
<dbReference type="InterPro" id="IPR043039">
    <property type="entry name" value="TBC1D7_dom2"/>
</dbReference>
<dbReference type="GO" id="GO:0005829">
    <property type="term" value="C:cytosol"/>
    <property type="evidence" value="ECO:0007669"/>
    <property type="project" value="UniProtKB-SubCell"/>
</dbReference>
<evidence type="ECO:0000256" key="4">
    <source>
        <dbReference type="ARBA" id="ARBA00015455"/>
    </source>
</evidence>
<dbReference type="SUPFAM" id="SSF103481">
    <property type="entry name" value="Multidrug resistance efflux transporter EmrE"/>
    <property type="match status" value="1"/>
</dbReference>
<comment type="caution">
    <text evidence="13">The sequence shown here is derived from an EMBL/GenBank/DDBJ whole genome shotgun (WGS) entry which is preliminary data.</text>
</comment>
<keyword evidence="7 11" id="KW-0472">Membrane</keyword>
<dbReference type="Pfam" id="PF00566">
    <property type="entry name" value="RabGAP-TBC"/>
    <property type="match status" value="1"/>
</dbReference>
<evidence type="ECO:0000313" key="14">
    <source>
        <dbReference type="Proteomes" id="UP000292052"/>
    </source>
</evidence>
<keyword evidence="11" id="KW-0812">Transmembrane</keyword>
<dbReference type="GO" id="GO:0032007">
    <property type="term" value="P:negative regulation of TOR signaling"/>
    <property type="evidence" value="ECO:0007669"/>
    <property type="project" value="TreeGrafter"/>
</dbReference>
<dbReference type="PANTHER" id="PTHR13530:SF3">
    <property type="entry name" value="TBC1 DOMAIN FAMILY MEMBER 7"/>
    <property type="match status" value="1"/>
</dbReference>
<dbReference type="Pfam" id="PF03151">
    <property type="entry name" value="TPT"/>
    <property type="match status" value="1"/>
</dbReference>
<accession>A0A482VKA4</accession>
<feature type="domain" description="Rab-GAP TBC" evidence="12">
    <location>
        <begin position="49"/>
        <end position="225"/>
    </location>
</feature>
<feature type="transmembrane region" description="Helical" evidence="11">
    <location>
        <begin position="310"/>
        <end position="330"/>
    </location>
</feature>
<dbReference type="Gene3D" id="1.10.472.80">
    <property type="entry name" value="Ypt/Rab-GAP domain of gyp1p, domain 3"/>
    <property type="match status" value="1"/>
</dbReference>
<dbReference type="AlphaFoldDB" id="A0A482VKA4"/>
<feature type="transmembrane region" description="Helical" evidence="11">
    <location>
        <begin position="350"/>
        <end position="370"/>
    </location>
</feature>
<dbReference type="InterPro" id="IPR004853">
    <property type="entry name" value="Sugar_P_trans_dom"/>
</dbReference>
<evidence type="ECO:0000256" key="6">
    <source>
        <dbReference type="ARBA" id="ARBA00022490"/>
    </source>
</evidence>
<evidence type="ECO:0000256" key="3">
    <source>
        <dbReference type="ARBA" id="ARBA00004656"/>
    </source>
</evidence>
<keyword evidence="5" id="KW-0343">GTPase activation</keyword>
<feature type="transmembrane region" description="Helical" evidence="11">
    <location>
        <begin position="562"/>
        <end position="581"/>
    </location>
</feature>
<dbReference type="InterPro" id="IPR000195">
    <property type="entry name" value="Rab-GAP-TBC_dom"/>
</dbReference>
<keyword evidence="9" id="KW-0968">Cytoplasmic vesicle</keyword>
<dbReference type="GO" id="GO:0005765">
    <property type="term" value="C:lysosomal membrane"/>
    <property type="evidence" value="ECO:0007669"/>
    <property type="project" value="UniProtKB-SubCell"/>
</dbReference>
<dbReference type="STRING" id="1661398.A0A482VKA4"/>
<keyword evidence="8" id="KW-0458">Lysosome</keyword>
<reference evidence="13 14" key="1">
    <citation type="submission" date="2017-03" db="EMBL/GenBank/DDBJ databases">
        <title>Genome of the blue death feigning beetle - Asbolus verrucosus.</title>
        <authorList>
            <person name="Rider S.D."/>
        </authorList>
    </citation>
    <scope>NUCLEOTIDE SEQUENCE [LARGE SCALE GENOMIC DNA]</scope>
    <source>
        <strain evidence="13">Butters</strain>
        <tissue evidence="13">Head and leg muscle</tissue>
    </source>
</reference>
<dbReference type="PROSITE" id="PS50086">
    <property type="entry name" value="TBC_RABGAP"/>
    <property type="match status" value="1"/>
</dbReference>
<evidence type="ECO:0000256" key="9">
    <source>
        <dbReference type="ARBA" id="ARBA00023329"/>
    </source>
</evidence>
<sequence length="598" mass="68516">MAIDERNFRSAYYEKVGFKSVEEKRSLEILLKEKQLDLSKLKQFCLRFGVPAAHRNLVWKLLLGVLPLQEKCHEFVVEQRKDEYSNLIHALNVLRITNDLPKSQVFVAMWLLQNGKLRFETNYESEKGLMAVVKSMLFHFDCDIDVYWLAKMFYDTVQKFQCEVPKLIEATQNLLEKEDPKLFRHLLKIDALETLPLDSWFDCCFAGILNDMALGRIWDKIVGGSYKILVYTSVVILTSLKHKLMRCNTLECVIESINSISEELAEVIVNKSVELWQQQGSPLTAYDKPKPIVSILTVFINKTLLSDIELNAPMFIALYQTFITAVICFIKKSLALMFPHHVSFPETNVWDLNTIKTILPVSVMFTTMIATNNLCLKYVSVAFYYIGRSLTTIFNVFLTYLILGEKTSAKCLLFCGVIMSGFYLGVDQENLAGSLSISGTVFGVLGSLSLSLFSILTKKVLPKVNNEIWALSYYNNIYATILFLPLMLFNNEFLALYNYIELLQTHFWFIMTIGGICGFAIGFFTSLQIKYTSALTHNISGTAKACAQTILATYWYQETKTLLWWCSNIIILFGSAGYARIKQLDMEKKHKQNVMYQK</sequence>
<gene>
    <name evidence="13" type="ORF">BDFB_002754</name>
</gene>
<organism evidence="13 14">
    <name type="scientific">Asbolus verrucosus</name>
    <name type="common">Desert ironclad beetle</name>
    <dbReference type="NCBI Taxonomy" id="1661398"/>
    <lineage>
        <taxon>Eukaryota</taxon>
        <taxon>Metazoa</taxon>
        <taxon>Ecdysozoa</taxon>
        <taxon>Arthropoda</taxon>
        <taxon>Hexapoda</taxon>
        <taxon>Insecta</taxon>
        <taxon>Pterygota</taxon>
        <taxon>Neoptera</taxon>
        <taxon>Endopterygota</taxon>
        <taxon>Coleoptera</taxon>
        <taxon>Polyphaga</taxon>
        <taxon>Cucujiformia</taxon>
        <taxon>Tenebrionidae</taxon>
        <taxon>Pimeliinae</taxon>
        <taxon>Asbolus</taxon>
    </lineage>
</organism>
<keyword evidence="11" id="KW-1133">Transmembrane helix</keyword>